<dbReference type="Proteomes" id="UP000076503">
    <property type="component" value="Unassembled WGS sequence"/>
</dbReference>
<sequence>MKFSLKKKKLKKLNEINPVNQDQTPNIAGGSSYASNNGYTCSGSSGGREPTFPVQPH</sequence>
<reference evidence="2 3" key="1">
    <citation type="submission" date="2013-07" db="EMBL/GenBank/DDBJ databases">
        <title>Comparative Genomic and Metabolomic Analysis of Twelve Strains of Pseudoalteromonas luteoviolacea.</title>
        <authorList>
            <person name="Vynne N.G."/>
            <person name="Mansson M."/>
            <person name="Gram L."/>
        </authorList>
    </citation>
    <scope>NUCLEOTIDE SEQUENCE [LARGE SCALE GENOMIC DNA]</scope>
    <source>
        <strain evidence="2 3">H33</strain>
    </source>
</reference>
<feature type="compositionally biased region" description="Polar residues" evidence="1">
    <location>
        <begin position="32"/>
        <end position="43"/>
    </location>
</feature>
<evidence type="ECO:0000313" key="2">
    <source>
        <dbReference type="EMBL" id="KZN46716.1"/>
    </source>
</evidence>
<evidence type="ECO:0000256" key="1">
    <source>
        <dbReference type="SAM" id="MobiDB-lite"/>
    </source>
</evidence>
<gene>
    <name evidence="2" type="ORF">N476_24015</name>
</gene>
<dbReference type="AlphaFoldDB" id="A0A167BMZ3"/>
<dbReference type="EMBL" id="AUXZ01000110">
    <property type="protein sequence ID" value="KZN46716.1"/>
    <property type="molecule type" value="Genomic_DNA"/>
</dbReference>
<feature type="compositionally biased region" description="Polar residues" evidence="1">
    <location>
        <begin position="17"/>
        <end position="26"/>
    </location>
</feature>
<organism evidence="2 3">
    <name type="scientific">Pseudoalteromonas luteoviolacea H33</name>
    <dbReference type="NCBI Taxonomy" id="1365251"/>
    <lineage>
        <taxon>Bacteria</taxon>
        <taxon>Pseudomonadati</taxon>
        <taxon>Pseudomonadota</taxon>
        <taxon>Gammaproteobacteria</taxon>
        <taxon>Alteromonadales</taxon>
        <taxon>Pseudoalteromonadaceae</taxon>
        <taxon>Pseudoalteromonas</taxon>
    </lineage>
</organism>
<dbReference type="PATRIC" id="fig|1365251.3.peg.4288"/>
<name>A0A167BMZ3_9GAMM</name>
<evidence type="ECO:0000313" key="3">
    <source>
        <dbReference type="Proteomes" id="UP000076503"/>
    </source>
</evidence>
<proteinExistence type="predicted"/>
<accession>A0A167BMZ3</accession>
<dbReference type="RefSeq" id="WP_155731997.1">
    <property type="nucleotide sequence ID" value="NZ_AUXZ01000110.1"/>
</dbReference>
<comment type="caution">
    <text evidence="2">The sequence shown here is derived from an EMBL/GenBank/DDBJ whole genome shotgun (WGS) entry which is preliminary data.</text>
</comment>
<feature type="region of interest" description="Disordered" evidence="1">
    <location>
        <begin position="14"/>
        <end position="57"/>
    </location>
</feature>
<protein>
    <submittedName>
        <fullName evidence="2">Uncharacterized protein</fullName>
    </submittedName>
</protein>